<evidence type="ECO:0000256" key="2">
    <source>
        <dbReference type="ARBA" id="ARBA00022801"/>
    </source>
</evidence>
<reference evidence="5" key="1">
    <citation type="submission" date="2018-05" db="EMBL/GenBank/DDBJ databases">
        <authorList>
            <person name="Lanie J.A."/>
            <person name="Ng W.-L."/>
            <person name="Kazmierczak K.M."/>
            <person name="Andrzejewski T.M."/>
            <person name="Davidsen T.M."/>
            <person name="Wayne K.J."/>
            <person name="Tettelin H."/>
            <person name="Glass J.I."/>
            <person name="Rusch D."/>
            <person name="Podicherti R."/>
            <person name="Tsui H.-C.T."/>
            <person name="Winkler M.E."/>
        </authorList>
    </citation>
    <scope>NUCLEOTIDE SEQUENCE</scope>
</reference>
<protein>
    <recommendedName>
        <fullName evidence="4">Tail specific protease domain-containing protein</fullName>
    </recommendedName>
</protein>
<gene>
    <name evidence="5" type="ORF">METZ01_LOCUS40252</name>
</gene>
<dbReference type="EMBL" id="UINC01001723">
    <property type="protein sequence ID" value="SUZ87398.1"/>
    <property type="molecule type" value="Genomic_DNA"/>
</dbReference>
<dbReference type="GO" id="GO:0008236">
    <property type="term" value="F:serine-type peptidase activity"/>
    <property type="evidence" value="ECO:0007669"/>
    <property type="project" value="UniProtKB-KW"/>
</dbReference>
<dbReference type="GO" id="GO:0007165">
    <property type="term" value="P:signal transduction"/>
    <property type="evidence" value="ECO:0007669"/>
    <property type="project" value="TreeGrafter"/>
</dbReference>
<feature type="domain" description="Tail specific protease" evidence="4">
    <location>
        <begin position="1"/>
        <end position="127"/>
    </location>
</feature>
<dbReference type="SMART" id="SM00245">
    <property type="entry name" value="TSPc"/>
    <property type="match status" value="1"/>
</dbReference>
<keyword evidence="2" id="KW-0378">Hydrolase</keyword>
<dbReference type="Gene3D" id="3.90.226.10">
    <property type="entry name" value="2-enoyl-CoA Hydratase, Chain A, domain 1"/>
    <property type="match status" value="1"/>
</dbReference>
<dbReference type="SUPFAM" id="SSF52096">
    <property type="entry name" value="ClpP/crotonase"/>
    <property type="match status" value="1"/>
</dbReference>
<dbReference type="AlphaFoldDB" id="A0A381R920"/>
<dbReference type="CDD" id="cd07560">
    <property type="entry name" value="Peptidase_S41_CPP"/>
    <property type="match status" value="1"/>
</dbReference>
<keyword evidence="3" id="KW-0720">Serine protease</keyword>
<evidence type="ECO:0000259" key="4">
    <source>
        <dbReference type="SMART" id="SM00245"/>
    </source>
</evidence>
<dbReference type="InterPro" id="IPR005151">
    <property type="entry name" value="Tail-specific_protease"/>
</dbReference>
<evidence type="ECO:0000256" key="3">
    <source>
        <dbReference type="ARBA" id="ARBA00022825"/>
    </source>
</evidence>
<evidence type="ECO:0000256" key="1">
    <source>
        <dbReference type="ARBA" id="ARBA00022670"/>
    </source>
</evidence>
<dbReference type="GO" id="GO:0006508">
    <property type="term" value="P:proteolysis"/>
    <property type="evidence" value="ECO:0007669"/>
    <property type="project" value="UniProtKB-KW"/>
</dbReference>
<dbReference type="Pfam" id="PF03572">
    <property type="entry name" value="Peptidase_S41"/>
    <property type="match status" value="1"/>
</dbReference>
<evidence type="ECO:0000313" key="5">
    <source>
        <dbReference type="EMBL" id="SUZ87398.1"/>
    </source>
</evidence>
<organism evidence="5">
    <name type="scientific">marine metagenome</name>
    <dbReference type="NCBI Taxonomy" id="408172"/>
    <lineage>
        <taxon>unclassified sequences</taxon>
        <taxon>metagenomes</taxon>
        <taxon>ecological metagenomes</taxon>
    </lineage>
</organism>
<accession>A0A381R920</accession>
<name>A0A381R920_9ZZZZ</name>
<dbReference type="PANTHER" id="PTHR32060">
    <property type="entry name" value="TAIL-SPECIFIC PROTEASE"/>
    <property type="match status" value="1"/>
</dbReference>
<dbReference type="GO" id="GO:0030288">
    <property type="term" value="C:outer membrane-bounded periplasmic space"/>
    <property type="evidence" value="ECO:0007669"/>
    <property type="project" value="TreeGrafter"/>
</dbReference>
<dbReference type="InterPro" id="IPR004447">
    <property type="entry name" value="Peptidase_S41A"/>
</dbReference>
<proteinExistence type="predicted"/>
<keyword evidence="1" id="KW-0645">Protease</keyword>
<sequence>MRDNPGGLLSSAVSILDMIVDKGSALVSTKGRTKDSNRTFYAKRKPVIPNDVKIAVLINQGSASASEIVAGAIQDLDRGIVLGQKSFGKGLVQTQYTIDDKRSVKITTARYYIPSGRFIQKPDYIDNKFILNKTEADSIFATLGGRQVLGNGGITPDSTIIPEPLQSLSSQYWINGYFYSFAQRNKHQYQSFTDVENDANLVTKFQKFIEDQDDEILLPGEKEFKTVSQKVAELDSTRSEINNALVLISEFYAEQENEKRESESEHIHKFLLLEFSGLIDGIEGRLLQSLKNDNTLQTALDILSDQLVYESSLVPSQITEN</sequence>
<dbReference type="PANTHER" id="PTHR32060:SF30">
    <property type="entry name" value="CARBOXY-TERMINAL PROCESSING PROTEASE CTPA"/>
    <property type="match status" value="1"/>
</dbReference>
<dbReference type="InterPro" id="IPR029045">
    <property type="entry name" value="ClpP/crotonase-like_dom_sf"/>
</dbReference>
<dbReference type="GO" id="GO:0004175">
    <property type="term" value="F:endopeptidase activity"/>
    <property type="evidence" value="ECO:0007669"/>
    <property type="project" value="TreeGrafter"/>
</dbReference>